<reference evidence="2" key="1">
    <citation type="submission" date="2018-05" db="EMBL/GenBank/DDBJ databases">
        <authorList>
            <person name="Lanie J.A."/>
            <person name="Ng W.-L."/>
            <person name="Kazmierczak K.M."/>
            <person name="Andrzejewski T.M."/>
            <person name="Davidsen T.M."/>
            <person name="Wayne K.J."/>
            <person name="Tettelin H."/>
            <person name="Glass J.I."/>
            <person name="Rusch D."/>
            <person name="Podicherti R."/>
            <person name="Tsui H.-C.T."/>
            <person name="Winkler M.E."/>
        </authorList>
    </citation>
    <scope>NUCLEOTIDE SEQUENCE</scope>
</reference>
<accession>A0A381PV48</accession>
<dbReference type="GO" id="GO:0009279">
    <property type="term" value="C:cell outer membrane"/>
    <property type="evidence" value="ECO:0007669"/>
    <property type="project" value="TreeGrafter"/>
</dbReference>
<proteinExistence type="predicted"/>
<dbReference type="PANTHER" id="PTHR30189">
    <property type="entry name" value="LPS-ASSEMBLY PROTEIN"/>
    <property type="match status" value="1"/>
</dbReference>
<gene>
    <name evidence="2" type="ORF">METZ01_LOCUS22673</name>
</gene>
<organism evidence="2">
    <name type="scientific">marine metagenome</name>
    <dbReference type="NCBI Taxonomy" id="408172"/>
    <lineage>
        <taxon>unclassified sequences</taxon>
        <taxon>metagenomes</taxon>
        <taxon>ecological metagenomes</taxon>
    </lineage>
</organism>
<name>A0A381PV48_9ZZZZ</name>
<dbReference type="AlphaFoldDB" id="A0A381PV48"/>
<feature type="non-terminal residue" evidence="2">
    <location>
        <position position="1"/>
    </location>
</feature>
<dbReference type="Pfam" id="PF19838">
    <property type="entry name" value="LptD_2"/>
    <property type="match status" value="1"/>
</dbReference>
<dbReference type="PANTHER" id="PTHR30189:SF1">
    <property type="entry name" value="LPS-ASSEMBLY PROTEIN LPTD"/>
    <property type="match status" value="1"/>
</dbReference>
<dbReference type="InterPro" id="IPR045659">
    <property type="entry name" value="LptD_2"/>
</dbReference>
<feature type="non-terminal residue" evidence="2">
    <location>
        <position position="876"/>
    </location>
</feature>
<sequence length="876" mass="100262">LKYIITYFVFLFPILTFGQTKNNSTTIINESDTSQTISKQLDTLKSDSEIETTINYNAKDSIYYDLKTQIIKLYGNSSIDYGNINLKAHKIMIDWNAQTLDANFMRDSTGLKIGKPIFTENNQSYETDKITYNFNSKKAIISGIVTQLDDAYMQGEKVKKNELDELYIHDAKYTTCNLADPHFHIATKKLKVIPGKKVISGPFHLKFGNVPTPLGFIFGMFPQPKETVSGIIMPSYGEEKRRGFYLREGGYYFAVNDYFDLRLTGDIYSKGGYGATIATNYKKRYAYNGSLKFNYNKSKTGEIESPFESNDFSFSWTHTPSSKGRSSRFSSSVNFQTNSYNQNKNLVQSNFNQSINAQFNSSISYSKTFKGSPFNISTNLRHSQNVQNKKVNLTLPDLSYNMSRIYPFKNMGKLGKTALGKISISHRFTGKIELTNGSSSNSLNSINVINSSDSFDQQVDFNMQNINTIIDRSKIGGKHTIPISTSFNILKFFTVSPSINYNEIWYLKKLNYTYNEVENGIEIDTTNSFSRAWSYNTALSLSTRIYGTVFFKKGKIKAIRHVITPEISLTYSPDFTQKKYGYYENIQINNEGETRLLSKYENFLYGSPRIGSSASMNFYIGNNLEMKVIDENDTISGTKKIKIFENLSFSGNYNFLADSFQLSPIRFNTRTSFFKRLINVSLSGTMDPYAYKLDSISETNQIYQRRINELAIKNNQGLGSLAFINMALGMRFSAKDFQSPEEEDEKESRFGTRREIDYINSNIAEYVDFNVPWSINASYNLNRRKIGYNDPIITQTITMSGDISISEKTKISMRSGYDFKNKMLTQTSINATRDLHCWRIRFNWVPFGRFQSYNLSISAVSALLQDLKLEKRSRFF</sequence>
<dbReference type="InterPro" id="IPR050218">
    <property type="entry name" value="LptD"/>
</dbReference>
<evidence type="ECO:0000313" key="2">
    <source>
        <dbReference type="EMBL" id="SUZ69819.1"/>
    </source>
</evidence>
<dbReference type="GO" id="GO:1990351">
    <property type="term" value="C:transporter complex"/>
    <property type="evidence" value="ECO:0007669"/>
    <property type="project" value="TreeGrafter"/>
</dbReference>
<feature type="domain" description="LPS-assembly protein LptD central" evidence="1">
    <location>
        <begin position="198"/>
        <end position="689"/>
    </location>
</feature>
<dbReference type="EMBL" id="UINC01001072">
    <property type="protein sequence ID" value="SUZ69819.1"/>
    <property type="molecule type" value="Genomic_DNA"/>
</dbReference>
<protein>
    <recommendedName>
        <fullName evidence="1">LPS-assembly protein LptD central domain-containing protein</fullName>
    </recommendedName>
</protein>
<evidence type="ECO:0000259" key="1">
    <source>
        <dbReference type="Pfam" id="PF19838"/>
    </source>
</evidence>